<dbReference type="InterPro" id="IPR014031">
    <property type="entry name" value="Ketoacyl_synth_C"/>
</dbReference>
<dbReference type="Pfam" id="PF02801">
    <property type="entry name" value="Ketoacyl-synt_C"/>
    <property type="match status" value="1"/>
</dbReference>
<dbReference type="InterPro" id="IPR020841">
    <property type="entry name" value="PKS_Beta-ketoAc_synthase_dom"/>
</dbReference>
<proteinExistence type="inferred from homology"/>
<dbReference type="Proteomes" id="UP001501000">
    <property type="component" value="Unassembled WGS sequence"/>
</dbReference>
<dbReference type="RefSeq" id="WP_345278203.1">
    <property type="nucleotide sequence ID" value="NZ_BAABAJ010000001.1"/>
</dbReference>
<gene>
    <name evidence="5" type="primary">pksF</name>
    <name evidence="5" type="ORF">GCM10022244_04540</name>
</gene>
<evidence type="ECO:0000256" key="2">
    <source>
        <dbReference type="ARBA" id="ARBA00022679"/>
    </source>
</evidence>
<comment type="caution">
    <text evidence="5">The sequence shown here is derived from an EMBL/GenBank/DDBJ whole genome shotgun (WGS) entry which is preliminary data.</text>
</comment>
<reference evidence="6" key="1">
    <citation type="journal article" date="2019" name="Int. J. Syst. Evol. Microbiol.">
        <title>The Global Catalogue of Microorganisms (GCM) 10K type strain sequencing project: providing services to taxonomists for standard genome sequencing and annotation.</title>
        <authorList>
            <consortium name="The Broad Institute Genomics Platform"/>
            <consortium name="The Broad Institute Genome Sequencing Center for Infectious Disease"/>
            <person name="Wu L."/>
            <person name="Ma J."/>
        </authorList>
    </citation>
    <scope>NUCLEOTIDE SEQUENCE [LARGE SCALE GENOMIC DNA]</scope>
    <source>
        <strain evidence="6">JCM 16956</strain>
    </source>
</reference>
<name>A0ABP7L9A9_9ACTN</name>
<evidence type="ECO:0000313" key="6">
    <source>
        <dbReference type="Proteomes" id="UP001501000"/>
    </source>
</evidence>
<evidence type="ECO:0000256" key="3">
    <source>
        <dbReference type="RuleBase" id="RU003694"/>
    </source>
</evidence>
<sequence>MTPAAAGVVVTGLGALSPLGPDVPTNADALRAGRIAIAPAGAGEPVPYRAPWPDGALDAALAAAALPPAATRRASRPVRASLAVAGQAWRDAGLHHGGPDPRRIGVVVAGSNLNGAQSAAAAARMARDPMLVPPRLALQYQDTDHVATLSEALGIRGEGLTVGGASASGNLALVHGARLVGWGILDVCLVVGALAEPSPAELRSFLNLGAMVPTAGPGPGGPFDRSHRGFVHGPAAAAVVLESAGSAARRGAPALARLAGCAVGLDANSQPDPTVAGEADVMARALRDAGIAPADVDLVGAHGTGSPLGDRVEAEAIAEVFGGARPWVNAVKGLAGHALTAAGLLSAVAVVVQLRDGFAHPNPWVRDPIDGAPELVGDTAVTARLRWAVSNAFGFGGFNSAVVWRAPG</sequence>
<organism evidence="5 6">
    <name type="scientific">Streptomyces gulbargensis</name>
    <dbReference type="NCBI Taxonomy" id="364901"/>
    <lineage>
        <taxon>Bacteria</taxon>
        <taxon>Bacillati</taxon>
        <taxon>Actinomycetota</taxon>
        <taxon>Actinomycetes</taxon>
        <taxon>Kitasatosporales</taxon>
        <taxon>Streptomycetaceae</taxon>
        <taxon>Streptomyces</taxon>
    </lineage>
</organism>
<dbReference type="Gene3D" id="3.40.47.10">
    <property type="match status" value="2"/>
</dbReference>
<evidence type="ECO:0000259" key="4">
    <source>
        <dbReference type="PROSITE" id="PS52004"/>
    </source>
</evidence>
<dbReference type="InterPro" id="IPR016039">
    <property type="entry name" value="Thiolase-like"/>
</dbReference>
<keyword evidence="2 3" id="KW-0808">Transferase</keyword>
<dbReference type="PANTHER" id="PTHR11712">
    <property type="entry name" value="POLYKETIDE SYNTHASE-RELATED"/>
    <property type="match status" value="1"/>
</dbReference>
<dbReference type="Pfam" id="PF00109">
    <property type="entry name" value="ketoacyl-synt"/>
    <property type="match status" value="1"/>
</dbReference>
<dbReference type="PANTHER" id="PTHR11712:SF336">
    <property type="entry name" value="3-OXOACYL-[ACYL-CARRIER-PROTEIN] SYNTHASE, MITOCHONDRIAL"/>
    <property type="match status" value="1"/>
</dbReference>
<dbReference type="PROSITE" id="PS52004">
    <property type="entry name" value="KS3_2"/>
    <property type="match status" value="1"/>
</dbReference>
<dbReference type="InterPro" id="IPR014030">
    <property type="entry name" value="Ketoacyl_synth_N"/>
</dbReference>
<evidence type="ECO:0000256" key="1">
    <source>
        <dbReference type="ARBA" id="ARBA00008467"/>
    </source>
</evidence>
<comment type="similarity">
    <text evidence="1 3">Belongs to the thiolase-like superfamily. Beta-ketoacyl-ACP synthases family.</text>
</comment>
<dbReference type="SMART" id="SM00825">
    <property type="entry name" value="PKS_KS"/>
    <property type="match status" value="1"/>
</dbReference>
<dbReference type="EMBL" id="BAABAJ010000001">
    <property type="protein sequence ID" value="GAA3897354.1"/>
    <property type="molecule type" value="Genomic_DNA"/>
</dbReference>
<accession>A0ABP7L9A9</accession>
<dbReference type="InterPro" id="IPR000794">
    <property type="entry name" value="Beta-ketoacyl_synthase"/>
</dbReference>
<feature type="domain" description="Ketosynthase family 3 (KS3)" evidence="4">
    <location>
        <begin position="5"/>
        <end position="406"/>
    </location>
</feature>
<protein>
    <submittedName>
        <fullName evidence="5">Polyketide biosynthesis malonyl-ACP decarboxylase PksF</fullName>
    </submittedName>
</protein>
<keyword evidence="6" id="KW-1185">Reference proteome</keyword>
<dbReference type="SUPFAM" id="SSF53901">
    <property type="entry name" value="Thiolase-like"/>
    <property type="match status" value="2"/>
</dbReference>
<evidence type="ECO:0000313" key="5">
    <source>
        <dbReference type="EMBL" id="GAA3897354.1"/>
    </source>
</evidence>